<dbReference type="OrthoDB" id="3200163at2759"/>
<sequence>MAEALGPAASAIAVVDMTAKVGSATFKLLKLWNEVKEVPAMLLEKAERIKDLEDFLLDAENHIHNSQLPQAFWNNPNHRLQQHIEKVRRALDEVQDTVEDLQAKLIARKDGFRSKLLSTKVVLRKEELRALDTRLDAALKLFFFAQMQWIMAMSALSTSLSIEERSRRAATSNTLTAEKKTNKVLASTAPALFYISTPVSILPTFRFGFGDHDSFQFSIQAPSCHPFLLYELPWLNQPQYRDLEPTLQKLFLDSFLDDYIEDSGQVSTFLDFNVSFSLFHFLLKRYRHVMKAFPVATRLYHLRLVVTRCSWETWEACTIVPEVQNLDVYPGILAYSKNFEEAALIHSFAMGMAGNFTRRSCHPDPDQWAEARKSWEKLLHDSIRLIGQWLDELALACNHHLSTSLPEWISILSSSDVELLDYGRQERSLYEQGLTNVQQRWAPWNVDTLGTTRYSLIGITYGSCPDHWKLWWTYEYEDYAGEFWNMIETEGNKMPGAWVDNSWDPDDYDHEEWDRWEAWEKEQPTPLIWSEYRKIRPPL</sequence>
<reference evidence="2 3" key="1">
    <citation type="submission" date="2014-02" db="EMBL/GenBank/DDBJ databases">
        <title>The genome sequence of Colletotrichum salicis CBS 607.94.</title>
        <authorList>
            <person name="Baroncelli R."/>
            <person name="Thon M.R."/>
        </authorList>
    </citation>
    <scope>NUCLEOTIDE SEQUENCE [LARGE SCALE GENOMIC DNA]</scope>
    <source>
        <strain evidence="2 3">CBS 607.94</strain>
    </source>
</reference>
<proteinExistence type="predicted"/>
<comment type="caution">
    <text evidence="2">The sequence shown here is derived from an EMBL/GenBank/DDBJ whole genome shotgun (WGS) entry which is preliminary data.</text>
</comment>
<evidence type="ECO:0008006" key="4">
    <source>
        <dbReference type="Google" id="ProtNLM"/>
    </source>
</evidence>
<dbReference type="Proteomes" id="UP000070121">
    <property type="component" value="Unassembled WGS sequence"/>
</dbReference>
<protein>
    <recommendedName>
        <fullName evidence="4">Fungal N-terminal domain-containing protein</fullName>
    </recommendedName>
</protein>
<feature type="coiled-coil region" evidence="1">
    <location>
        <begin position="77"/>
        <end position="104"/>
    </location>
</feature>
<name>A0A135TJP1_9PEZI</name>
<keyword evidence="1" id="KW-0175">Coiled coil</keyword>
<evidence type="ECO:0000313" key="2">
    <source>
        <dbReference type="EMBL" id="KXH48289.1"/>
    </source>
</evidence>
<accession>A0A135TJP1</accession>
<organism evidence="2 3">
    <name type="scientific">Colletotrichum salicis</name>
    <dbReference type="NCBI Taxonomy" id="1209931"/>
    <lineage>
        <taxon>Eukaryota</taxon>
        <taxon>Fungi</taxon>
        <taxon>Dikarya</taxon>
        <taxon>Ascomycota</taxon>
        <taxon>Pezizomycotina</taxon>
        <taxon>Sordariomycetes</taxon>
        <taxon>Hypocreomycetidae</taxon>
        <taxon>Glomerellales</taxon>
        <taxon>Glomerellaceae</taxon>
        <taxon>Colletotrichum</taxon>
        <taxon>Colletotrichum acutatum species complex</taxon>
    </lineage>
</organism>
<keyword evidence="3" id="KW-1185">Reference proteome</keyword>
<dbReference type="EMBL" id="JFFI01001952">
    <property type="protein sequence ID" value="KXH48289.1"/>
    <property type="molecule type" value="Genomic_DNA"/>
</dbReference>
<evidence type="ECO:0000313" key="3">
    <source>
        <dbReference type="Proteomes" id="UP000070121"/>
    </source>
</evidence>
<dbReference type="AlphaFoldDB" id="A0A135TJP1"/>
<evidence type="ECO:0000256" key="1">
    <source>
        <dbReference type="SAM" id="Coils"/>
    </source>
</evidence>
<gene>
    <name evidence="2" type="ORF">CSAL01_05654</name>
</gene>